<dbReference type="CDD" id="cd00130">
    <property type="entry name" value="PAS"/>
    <property type="match status" value="1"/>
</dbReference>
<evidence type="ECO:0000256" key="13">
    <source>
        <dbReference type="ARBA" id="ARBA00023136"/>
    </source>
</evidence>
<evidence type="ECO:0000256" key="6">
    <source>
        <dbReference type="ARBA" id="ARBA00022679"/>
    </source>
</evidence>
<proteinExistence type="predicted"/>
<dbReference type="InterPro" id="IPR036890">
    <property type="entry name" value="HATPase_C_sf"/>
</dbReference>
<evidence type="ECO:0000313" key="19">
    <source>
        <dbReference type="EMBL" id="NVY96551.1"/>
    </source>
</evidence>
<dbReference type="GO" id="GO:0004721">
    <property type="term" value="F:phosphoprotein phosphatase activity"/>
    <property type="evidence" value="ECO:0007669"/>
    <property type="project" value="TreeGrafter"/>
</dbReference>
<keyword evidence="14" id="KW-0175">Coiled coil</keyword>
<feature type="domain" description="PAS" evidence="17">
    <location>
        <begin position="260"/>
        <end position="308"/>
    </location>
</feature>
<dbReference type="RefSeq" id="WP_176942717.1">
    <property type="nucleotide sequence ID" value="NZ_JABZEC010000004.1"/>
</dbReference>
<dbReference type="InterPro" id="IPR049814">
    <property type="entry name" value="Resp_reg_WalK"/>
</dbReference>
<keyword evidence="7 15" id="KW-0812">Transmembrane</keyword>
<dbReference type="NCBIfam" id="NF033092">
    <property type="entry name" value="HK_WalK"/>
    <property type="match status" value="1"/>
</dbReference>
<feature type="transmembrane region" description="Helical" evidence="15">
    <location>
        <begin position="183"/>
        <end position="205"/>
    </location>
</feature>
<dbReference type="SUPFAM" id="SSF158472">
    <property type="entry name" value="HAMP domain-like"/>
    <property type="match status" value="1"/>
</dbReference>
<dbReference type="SMART" id="SM00387">
    <property type="entry name" value="HATPase_c"/>
    <property type="match status" value="1"/>
</dbReference>
<evidence type="ECO:0000256" key="1">
    <source>
        <dbReference type="ARBA" id="ARBA00000085"/>
    </source>
</evidence>
<keyword evidence="20" id="KW-1185">Reference proteome</keyword>
<gene>
    <name evidence="19" type="primary">walK</name>
    <name evidence="19" type="ORF">HU830_05145</name>
</gene>
<dbReference type="Pfam" id="PF23846">
    <property type="entry name" value="Cache_WalK"/>
    <property type="match status" value="1"/>
</dbReference>
<dbReference type="CDD" id="cd00075">
    <property type="entry name" value="HATPase"/>
    <property type="match status" value="1"/>
</dbReference>
<dbReference type="CDD" id="cd06225">
    <property type="entry name" value="HAMP"/>
    <property type="match status" value="1"/>
</dbReference>
<evidence type="ECO:0000256" key="2">
    <source>
        <dbReference type="ARBA" id="ARBA00004651"/>
    </source>
</evidence>
<dbReference type="GO" id="GO:0005524">
    <property type="term" value="F:ATP binding"/>
    <property type="evidence" value="ECO:0007669"/>
    <property type="project" value="UniProtKB-KW"/>
</dbReference>
<reference evidence="19 20" key="1">
    <citation type="submission" date="2020-06" db="EMBL/GenBank/DDBJ databases">
        <authorList>
            <person name="Kang J."/>
        </authorList>
    </citation>
    <scope>NUCLEOTIDE SEQUENCE [LARGE SCALE GENOMIC DNA]</scope>
    <source>
        <strain evidence="19 20">DCY120</strain>
    </source>
</reference>
<dbReference type="GO" id="GO:0016036">
    <property type="term" value="P:cellular response to phosphate starvation"/>
    <property type="evidence" value="ECO:0007669"/>
    <property type="project" value="TreeGrafter"/>
</dbReference>
<evidence type="ECO:0000256" key="3">
    <source>
        <dbReference type="ARBA" id="ARBA00012438"/>
    </source>
</evidence>
<dbReference type="Gene3D" id="3.30.565.10">
    <property type="entry name" value="Histidine kinase-like ATPase, C-terminal domain"/>
    <property type="match status" value="1"/>
</dbReference>
<dbReference type="InterPro" id="IPR035965">
    <property type="entry name" value="PAS-like_dom_sf"/>
</dbReference>
<feature type="coiled-coil region" evidence="14">
    <location>
        <begin position="236"/>
        <end position="270"/>
    </location>
</feature>
<feature type="domain" description="Histidine kinase" evidence="16">
    <location>
        <begin position="384"/>
        <end position="615"/>
    </location>
</feature>
<keyword evidence="12" id="KW-0902">Two-component regulatory system</keyword>
<dbReference type="InterPro" id="IPR004358">
    <property type="entry name" value="Sig_transdc_His_kin-like_C"/>
</dbReference>
<dbReference type="Pfam" id="PF00512">
    <property type="entry name" value="HisKA"/>
    <property type="match status" value="1"/>
</dbReference>
<evidence type="ECO:0000256" key="11">
    <source>
        <dbReference type="ARBA" id="ARBA00022989"/>
    </source>
</evidence>
<dbReference type="SMART" id="SM00388">
    <property type="entry name" value="HisKA"/>
    <property type="match status" value="1"/>
</dbReference>
<dbReference type="GO" id="GO:0000155">
    <property type="term" value="F:phosphorelay sensor kinase activity"/>
    <property type="evidence" value="ECO:0007669"/>
    <property type="project" value="InterPro"/>
</dbReference>
<keyword evidence="5" id="KW-0597">Phosphoprotein</keyword>
<name>A0A850R3K3_9LACO</name>
<dbReference type="InterPro" id="IPR005467">
    <property type="entry name" value="His_kinase_dom"/>
</dbReference>
<dbReference type="CDD" id="cd00082">
    <property type="entry name" value="HisKA"/>
    <property type="match status" value="1"/>
</dbReference>
<dbReference type="PANTHER" id="PTHR45453">
    <property type="entry name" value="PHOSPHATE REGULON SENSOR PROTEIN PHOR"/>
    <property type="match status" value="1"/>
</dbReference>
<dbReference type="SMART" id="SM00304">
    <property type="entry name" value="HAMP"/>
    <property type="match status" value="1"/>
</dbReference>
<dbReference type="Gene3D" id="3.30.450.20">
    <property type="entry name" value="PAS domain"/>
    <property type="match status" value="2"/>
</dbReference>
<evidence type="ECO:0000256" key="7">
    <source>
        <dbReference type="ARBA" id="ARBA00022692"/>
    </source>
</evidence>
<dbReference type="Pfam" id="PF00989">
    <property type="entry name" value="PAS"/>
    <property type="match status" value="1"/>
</dbReference>
<dbReference type="InterPro" id="IPR057640">
    <property type="entry name" value="Cache_WalK"/>
</dbReference>
<keyword evidence="13 15" id="KW-0472">Membrane</keyword>
<dbReference type="SUPFAM" id="SSF47384">
    <property type="entry name" value="Homodimeric domain of signal transducing histidine kinase"/>
    <property type="match status" value="1"/>
</dbReference>
<dbReference type="Proteomes" id="UP000563523">
    <property type="component" value="Unassembled WGS sequence"/>
</dbReference>
<comment type="catalytic activity">
    <reaction evidence="1">
        <text>ATP + protein L-histidine = ADP + protein N-phospho-L-histidine.</text>
        <dbReference type="EC" id="2.7.13.3"/>
    </reaction>
</comment>
<evidence type="ECO:0000259" key="16">
    <source>
        <dbReference type="PROSITE" id="PS50109"/>
    </source>
</evidence>
<evidence type="ECO:0000256" key="15">
    <source>
        <dbReference type="SAM" id="Phobius"/>
    </source>
</evidence>
<dbReference type="PROSITE" id="PS50109">
    <property type="entry name" value="HIS_KIN"/>
    <property type="match status" value="1"/>
</dbReference>
<dbReference type="PANTHER" id="PTHR45453:SF1">
    <property type="entry name" value="PHOSPHATE REGULON SENSOR PROTEIN PHOR"/>
    <property type="match status" value="1"/>
</dbReference>
<dbReference type="InterPro" id="IPR003661">
    <property type="entry name" value="HisK_dim/P_dom"/>
</dbReference>
<dbReference type="InterPro" id="IPR003660">
    <property type="entry name" value="HAMP_dom"/>
</dbReference>
<dbReference type="EC" id="2.7.13.3" evidence="3"/>
<evidence type="ECO:0000256" key="5">
    <source>
        <dbReference type="ARBA" id="ARBA00022553"/>
    </source>
</evidence>
<keyword evidence="4" id="KW-1003">Cell membrane</keyword>
<evidence type="ECO:0000313" key="20">
    <source>
        <dbReference type="Proteomes" id="UP000563523"/>
    </source>
</evidence>
<dbReference type="PROSITE" id="PS50885">
    <property type="entry name" value="HAMP"/>
    <property type="match status" value="1"/>
</dbReference>
<dbReference type="FunFam" id="1.10.287.130:FF:000001">
    <property type="entry name" value="Two-component sensor histidine kinase"/>
    <property type="match status" value="1"/>
</dbReference>
<dbReference type="GO" id="GO:0006355">
    <property type="term" value="P:regulation of DNA-templated transcription"/>
    <property type="evidence" value="ECO:0007669"/>
    <property type="project" value="InterPro"/>
</dbReference>
<dbReference type="Gene3D" id="1.10.8.500">
    <property type="entry name" value="HAMP domain in histidine kinase"/>
    <property type="match status" value="1"/>
</dbReference>
<evidence type="ECO:0000256" key="9">
    <source>
        <dbReference type="ARBA" id="ARBA00022777"/>
    </source>
</evidence>
<evidence type="ECO:0000259" key="18">
    <source>
        <dbReference type="PROSITE" id="PS50885"/>
    </source>
</evidence>
<dbReference type="InterPro" id="IPR036097">
    <property type="entry name" value="HisK_dim/P_sf"/>
</dbReference>
<dbReference type="SMART" id="SM00091">
    <property type="entry name" value="PAS"/>
    <property type="match status" value="1"/>
</dbReference>
<dbReference type="InterPro" id="IPR029151">
    <property type="entry name" value="Sensor-like_sf"/>
</dbReference>
<sequence>MKKKARFFRSIQFKILIIFILLLLSTIEIIGAYFVHRLEQQNIESFETQVQLPSYVATPLATNLAQNTTGSGRKIRTLIKEYSSPQISEMKVVDSQGKIVATKSANNSELIGRRTTNTEVKRVLYSGRKFTKILHDDRDGSYYVAITPMINSNGDSNTVVGAVYIRADMDQIYKNINDIVSTFFIASLVAGLMGAIISIVVARAITRPISEMKQQAFHMAEGDYFGQVRIYSQDELGQLAQAVNNLSIKVEEERENSDAERNRLDSVLRQMTDGVLATDRHGKITIINETACDLLNVEAQETQNQSLIEILALTEQVKFDDLLANQTERILEIRSGNDPENLILQADFSLIKRSTGFVTGLVCVLHDVTEQQKIDRDRRQFVSNVSHELRTPLTSLRSYEEALSDGAMDDPKLSKQFLHVIQEETERMIRMISSLLSLSRLDQGTAKISVELVNFNELFSYILDRFDMMIQKDQEKQLADSGVQPKRYQIKRLLTHRDLWVEIDPDKITQAIDNILNNALKYSPDGGTITCRLVYTQNNVILSIADQGLGIPRKDLKRIFDRFYRVDKARSRKQGGTGLGLSIAKEVVEAQGGHIWVNSTENRGSTFYILLPYNPAETGGEWDDETAE</sequence>
<keyword evidence="8" id="KW-0547">Nucleotide-binding</keyword>
<dbReference type="AlphaFoldDB" id="A0A850R3K3"/>
<feature type="domain" description="HAMP" evidence="18">
    <location>
        <begin position="203"/>
        <end position="255"/>
    </location>
</feature>
<dbReference type="InterPro" id="IPR050351">
    <property type="entry name" value="BphY/WalK/GraS-like"/>
</dbReference>
<dbReference type="Pfam" id="PF00672">
    <property type="entry name" value="HAMP"/>
    <property type="match status" value="1"/>
</dbReference>
<keyword evidence="6" id="KW-0808">Transferase</keyword>
<keyword evidence="10" id="KW-0067">ATP-binding</keyword>
<evidence type="ECO:0000259" key="17">
    <source>
        <dbReference type="PROSITE" id="PS50112"/>
    </source>
</evidence>
<evidence type="ECO:0000256" key="4">
    <source>
        <dbReference type="ARBA" id="ARBA00022475"/>
    </source>
</evidence>
<dbReference type="PROSITE" id="PS50112">
    <property type="entry name" value="PAS"/>
    <property type="match status" value="1"/>
</dbReference>
<dbReference type="Pfam" id="PF02518">
    <property type="entry name" value="HATPase_c"/>
    <property type="match status" value="1"/>
</dbReference>
<comment type="caution">
    <text evidence="19">The sequence shown here is derived from an EMBL/GenBank/DDBJ whole genome shotgun (WGS) entry which is preliminary data.</text>
</comment>
<evidence type="ECO:0000256" key="14">
    <source>
        <dbReference type="SAM" id="Coils"/>
    </source>
</evidence>
<evidence type="ECO:0000256" key="10">
    <source>
        <dbReference type="ARBA" id="ARBA00022840"/>
    </source>
</evidence>
<organism evidence="19 20">
    <name type="scientific">Bombilactobacillus apium</name>
    <dbReference type="NCBI Taxonomy" id="2675299"/>
    <lineage>
        <taxon>Bacteria</taxon>
        <taxon>Bacillati</taxon>
        <taxon>Bacillota</taxon>
        <taxon>Bacilli</taxon>
        <taxon>Lactobacillales</taxon>
        <taxon>Lactobacillaceae</taxon>
        <taxon>Bombilactobacillus</taxon>
    </lineage>
</organism>
<dbReference type="FunFam" id="3.30.565.10:FF:000006">
    <property type="entry name" value="Sensor histidine kinase WalK"/>
    <property type="match status" value="1"/>
</dbReference>
<dbReference type="PRINTS" id="PR00344">
    <property type="entry name" value="BCTRLSENSOR"/>
</dbReference>
<protein>
    <recommendedName>
        <fullName evidence="3">histidine kinase</fullName>
        <ecNumber evidence="3">2.7.13.3</ecNumber>
    </recommendedName>
</protein>
<dbReference type="SUPFAM" id="SSF103190">
    <property type="entry name" value="Sensory domain-like"/>
    <property type="match status" value="1"/>
</dbReference>
<dbReference type="EMBL" id="JABZEC010000004">
    <property type="protein sequence ID" value="NVY96551.1"/>
    <property type="molecule type" value="Genomic_DNA"/>
</dbReference>
<dbReference type="GO" id="GO:0005886">
    <property type="term" value="C:plasma membrane"/>
    <property type="evidence" value="ECO:0007669"/>
    <property type="project" value="UniProtKB-SubCell"/>
</dbReference>
<comment type="subcellular location">
    <subcellularLocation>
        <location evidence="2">Cell membrane</location>
        <topology evidence="2">Multi-pass membrane protein</topology>
    </subcellularLocation>
</comment>
<keyword evidence="11 15" id="KW-1133">Transmembrane helix</keyword>
<dbReference type="SUPFAM" id="SSF55785">
    <property type="entry name" value="PYP-like sensor domain (PAS domain)"/>
    <property type="match status" value="1"/>
</dbReference>
<keyword evidence="9 19" id="KW-0418">Kinase</keyword>
<dbReference type="InterPro" id="IPR000014">
    <property type="entry name" value="PAS"/>
</dbReference>
<dbReference type="InterPro" id="IPR013767">
    <property type="entry name" value="PAS_fold"/>
</dbReference>
<dbReference type="SUPFAM" id="SSF55874">
    <property type="entry name" value="ATPase domain of HSP90 chaperone/DNA topoisomerase II/histidine kinase"/>
    <property type="match status" value="1"/>
</dbReference>
<evidence type="ECO:0000256" key="12">
    <source>
        <dbReference type="ARBA" id="ARBA00023012"/>
    </source>
</evidence>
<accession>A0A850R3K3</accession>
<dbReference type="Gene3D" id="1.10.287.130">
    <property type="match status" value="1"/>
</dbReference>
<dbReference type="InterPro" id="IPR003594">
    <property type="entry name" value="HATPase_dom"/>
</dbReference>
<evidence type="ECO:0000256" key="8">
    <source>
        <dbReference type="ARBA" id="ARBA00022741"/>
    </source>
</evidence>
<feature type="transmembrane region" description="Helical" evidence="15">
    <location>
        <begin position="12"/>
        <end position="35"/>
    </location>
</feature>